<evidence type="ECO:0000313" key="1">
    <source>
        <dbReference type="EMBL" id="CAD8073685.1"/>
    </source>
</evidence>
<accession>A0A8S1M7N5</accession>
<dbReference type="EMBL" id="CAJJDN010000031">
    <property type="protein sequence ID" value="CAD8073685.1"/>
    <property type="molecule type" value="Genomic_DNA"/>
</dbReference>
<keyword evidence="2" id="KW-1185">Reference proteome</keyword>
<dbReference type="Proteomes" id="UP000692954">
    <property type="component" value="Unassembled WGS sequence"/>
</dbReference>
<sequence>MIVNGCFKRENQIIFINKSYQKSLKKVECQESLNSVNKYKTGSDLRIQYILNVIKREQSVSIIDRSVNCYSKNISNKGFQRFYSFNQHIKSILNNSEQIEMGYKYSGLNQVKEEFRPNLKHHILEQTLLQRLQQQF</sequence>
<organism evidence="1 2">
    <name type="scientific">Paramecium sonneborni</name>
    <dbReference type="NCBI Taxonomy" id="65129"/>
    <lineage>
        <taxon>Eukaryota</taxon>
        <taxon>Sar</taxon>
        <taxon>Alveolata</taxon>
        <taxon>Ciliophora</taxon>
        <taxon>Intramacronucleata</taxon>
        <taxon>Oligohymenophorea</taxon>
        <taxon>Peniculida</taxon>
        <taxon>Parameciidae</taxon>
        <taxon>Paramecium</taxon>
    </lineage>
</organism>
<comment type="caution">
    <text evidence="1">The sequence shown here is derived from an EMBL/GenBank/DDBJ whole genome shotgun (WGS) entry which is preliminary data.</text>
</comment>
<dbReference type="AlphaFoldDB" id="A0A8S1M7N5"/>
<protein>
    <submittedName>
        <fullName evidence="1">Uncharacterized protein</fullName>
    </submittedName>
</protein>
<gene>
    <name evidence="1" type="ORF">PSON_ATCC_30995.1.T0310085</name>
</gene>
<evidence type="ECO:0000313" key="2">
    <source>
        <dbReference type="Proteomes" id="UP000692954"/>
    </source>
</evidence>
<name>A0A8S1M7N5_9CILI</name>
<reference evidence="1" key="1">
    <citation type="submission" date="2021-01" db="EMBL/GenBank/DDBJ databases">
        <authorList>
            <consortium name="Genoscope - CEA"/>
            <person name="William W."/>
        </authorList>
    </citation>
    <scope>NUCLEOTIDE SEQUENCE</scope>
</reference>
<proteinExistence type="predicted"/>